<evidence type="ECO:0000313" key="2">
    <source>
        <dbReference type="Proteomes" id="UP000189670"/>
    </source>
</evidence>
<dbReference type="AlphaFoldDB" id="A0A1V1PGH3"/>
<comment type="caution">
    <text evidence="1">The sequence shown here is derived from an EMBL/GenBank/DDBJ whole genome shotgun (WGS) entry which is preliminary data.</text>
</comment>
<reference evidence="2" key="1">
    <citation type="submission" date="2012-11" db="EMBL/GenBank/DDBJ databases">
        <authorList>
            <person name="Lucero-Rivera Y.E."/>
            <person name="Tovar-Ramirez D."/>
        </authorList>
    </citation>
    <scope>NUCLEOTIDE SEQUENCE [LARGE SCALE GENOMIC DNA]</scope>
    <source>
        <strain evidence="2">Araruama</strain>
    </source>
</reference>
<proteinExistence type="predicted"/>
<organism evidence="1 2">
    <name type="scientific">Candidatus Magnetoglobus multicellularis str. Araruama</name>
    <dbReference type="NCBI Taxonomy" id="890399"/>
    <lineage>
        <taxon>Bacteria</taxon>
        <taxon>Pseudomonadati</taxon>
        <taxon>Thermodesulfobacteriota</taxon>
        <taxon>Desulfobacteria</taxon>
        <taxon>Desulfobacterales</taxon>
        <taxon>Desulfobacteraceae</taxon>
        <taxon>Candidatus Magnetoglobus</taxon>
    </lineage>
</organism>
<gene>
    <name evidence="1" type="ORF">OMM_06702</name>
</gene>
<protein>
    <submittedName>
        <fullName evidence="1">Uncharacterized protein</fullName>
    </submittedName>
</protein>
<evidence type="ECO:0000313" key="1">
    <source>
        <dbReference type="EMBL" id="ETR73853.1"/>
    </source>
</evidence>
<name>A0A1V1PGH3_9BACT</name>
<accession>A0A1V1PGH3</accession>
<sequence>MSRYGQKEKYSFTLEDVHQWYEGSSDAEKKVWFDSNFYSQLVKYIVKMTEKRKIDFDDRESIASEIALEIISKKRGLKRKNELNDVDHFKMKMKATAKGLLKNSLKKIKNINI</sequence>
<dbReference type="Proteomes" id="UP000189670">
    <property type="component" value="Unassembled WGS sequence"/>
</dbReference>
<dbReference type="EMBL" id="ATBP01000036">
    <property type="protein sequence ID" value="ETR73853.1"/>
    <property type="molecule type" value="Genomic_DNA"/>
</dbReference>